<dbReference type="HAMAP" id="MF_00787">
    <property type="entry name" value="CbiD"/>
    <property type="match status" value="1"/>
</dbReference>
<comment type="function">
    <text evidence="5">Catalyzes the methylation of C-1 in cobalt-precorrin-5B to form cobalt-precorrin-6A.</text>
</comment>
<dbReference type="NCBIfam" id="TIGR00312">
    <property type="entry name" value="cbiD"/>
    <property type="match status" value="1"/>
</dbReference>
<dbReference type="Pfam" id="PF01888">
    <property type="entry name" value="CbiD"/>
    <property type="match status" value="1"/>
</dbReference>
<feature type="compositionally biased region" description="Polar residues" evidence="6">
    <location>
        <begin position="1"/>
        <end position="21"/>
    </location>
</feature>
<dbReference type="InterPro" id="IPR002748">
    <property type="entry name" value="CbiD"/>
</dbReference>
<keyword evidence="3 5" id="KW-0808">Transferase</keyword>
<evidence type="ECO:0000256" key="4">
    <source>
        <dbReference type="ARBA" id="ARBA00022691"/>
    </source>
</evidence>
<organism evidence="7 8">
    <name type="scientific">Effusibacillus dendaii</name>
    <dbReference type="NCBI Taxonomy" id="2743772"/>
    <lineage>
        <taxon>Bacteria</taxon>
        <taxon>Bacillati</taxon>
        <taxon>Bacillota</taxon>
        <taxon>Bacilli</taxon>
        <taxon>Bacillales</taxon>
        <taxon>Alicyclobacillaceae</taxon>
        <taxon>Effusibacillus</taxon>
    </lineage>
</organism>
<name>A0A7I8D7G2_9BACL</name>
<dbReference type="EMBL" id="AP023366">
    <property type="protein sequence ID" value="BCJ86103.1"/>
    <property type="molecule type" value="Genomic_DNA"/>
</dbReference>
<keyword evidence="4 5" id="KW-0949">S-adenosyl-L-methionine</keyword>
<dbReference type="GO" id="GO:0032259">
    <property type="term" value="P:methylation"/>
    <property type="evidence" value="ECO:0007669"/>
    <property type="project" value="UniProtKB-KW"/>
</dbReference>
<evidence type="ECO:0000256" key="2">
    <source>
        <dbReference type="ARBA" id="ARBA00022603"/>
    </source>
</evidence>
<dbReference type="GO" id="GO:0008168">
    <property type="term" value="F:methyltransferase activity"/>
    <property type="evidence" value="ECO:0007669"/>
    <property type="project" value="UniProtKB-UniRule"/>
</dbReference>
<proteinExistence type="inferred from homology"/>
<evidence type="ECO:0000313" key="7">
    <source>
        <dbReference type="EMBL" id="BCJ86103.1"/>
    </source>
</evidence>
<sequence>MASDADQNTSSNVNRGKQPSESGRADTEGQADSEKPLRHGYTTGSCATAAAKAATHALLTGLQVSAVTIRIPAGEDVTFDIHNLEFTRDMASCSVIKDGGDDPDATHGAHIFATVTLNDKAGIELDGGTGVGRITKPGLDLPVGYAAINPVPRKMITTTVAEEVDRFLKEKGITAGDFLTEGFPAGVFAELGSAVSVRGLRVVISVPEGEEIAKKTLNARLGIIGGISILGTTGIVKPFSSAAYIASVVQAIDVAVANGCDHLVLTTGGRSEKIAQQELPDLPEEAFIQIGDFAGIALKHCAKQSVKQVTMSGMMGKFSKLAAGQMNLHSKGSQVDFEFLAEVAGRVGVQAELRQEILQANTAKQVGDMLEAAGYDKFFALLCLMISEECKKHAGSVFEVDTILAEFDGRIIGRGSTDASSPNYRDWR</sequence>
<keyword evidence="1 5" id="KW-0169">Cobalamin biosynthesis</keyword>
<dbReference type="Gene3D" id="3.30.2110.10">
    <property type="entry name" value="CbiD-like"/>
    <property type="match status" value="1"/>
</dbReference>
<accession>A0A7I8D7G2</accession>
<comment type="catalytic activity">
    <reaction evidence="5">
        <text>Co-precorrin-5B + S-adenosyl-L-methionine = Co-precorrin-6A + S-adenosyl-L-homocysteine</text>
        <dbReference type="Rhea" id="RHEA:26285"/>
        <dbReference type="ChEBI" id="CHEBI:57856"/>
        <dbReference type="ChEBI" id="CHEBI:59789"/>
        <dbReference type="ChEBI" id="CHEBI:60063"/>
        <dbReference type="ChEBI" id="CHEBI:60064"/>
        <dbReference type="EC" id="2.1.1.195"/>
    </reaction>
</comment>
<feature type="compositionally biased region" description="Basic and acidic residues" evidence="6">
    <location>
        <begin position="23"/>
        <end position="37"/>
    </location>
</feature>
<gene>
    <name evidence="5 7" type="primary">cbiD</name>
    <name evidence="7" type="ORF">skT53_10880</name>
</gene>
<protein>
    <recommendedName>
        <fullName evidence="5">Cobalt-precorrin-5B C(1)-methyltransferase</fullName>
        <ecNumber evidence="5">2.1.1.195</ecNumber>
    </recommendedName>
    <alternativeName>
        <fullName evidence="5">Cobalt-precorrin-6A synthase</fullName>
    </alternativeName>
</protein>
<comment type="similarity">
    <text evidence="5">Belongs to the CbiD family.</text>
</comment>
<evidence type="ECO:0000256" key="3">
    <source>
        <dbReference type="ARBA" id="ARBA00022679"/>
    </source>
</evidence>
<dbReference type="KEGG" id="eff:skT53_10880"/>
<keyword evidence="2 5" id="KW-0489">Methyltransferase</keyword>
<evidence type="ECO:0000256" key="6">
    <source>
        <dbReference type="SAM" id="MobiDB-lite"/>
    </source>
</evidence>
<comment type="pathway">
    <text evidence="5">Cofactor biosynthesis; adenosylcobalamin biosynthesis; cob(II)yrinate a,c-diamide from sirohydrochlorin (anaerobic route): step 6/10.</text>
</comment>
<dbReference type="AlphaFoldDB" id="A0A7I8D7G2"/>
<dbReference type="RefSeq" id="WP_200760140.1">
    <property type="nucleotide sequence ID" value="NZ_AP023366.1"/>
</dbReference>
<evidence type="ECO:0000256" key="5">
    <source>
        <dbReference type="HAMAP-Rule" id="MF_00787"/>
    </source>
</evidence>
<dbReference type="UniPathway" id="UPA00148">
    <property type="reaction ID" value="UER00227"/>
</dbReference>
<evidence type="ECO:0000313" key="8">
    <source>
        <dbReference type="Proteomes" id="UP000593802"/>
    </source>
</evidence>
<evidence type="ECO:0000256" key="1">
    <source>
        <dbReference type="ARBA" id="ARBA00022573"/>
    </source>
</evidence>
<dbReference type="SUPFAM" id="SSF111342">
    <property type="entry name" value="CbiD-like"/>
    <property type="match status" value="1"/>
</dbReference>
<dbReference type="NCBIfam" id="NF000849">
    <property type="entry name" value="PRK00075.1-1"/>
    <property type="match status" value="1"/>
</dbReference>
<reference evidence="7 8" key="1">
    <citation type="submission" date="2020-08" db="EMBL/GenBank/DDBJ databases">
        <title>Complete Genome Sequence of Effusibacillus dendaii Strain skT53, Isolated from Farmland soil.</title>
        <authorList>
            <person name="Konishi T."/>
            <person name="Kawasaki H."/>
        </authorList>
    </citation>
    <scope>NUCLEOTIDE SEQUENCE [LARGE SCALE GENOMIC DNA]</scope>
    <source>
        <strain evidence="8">skT53</strain>
    </source>
</reference>
<dbReference type="EC" id="2.1.1.195" evidence="5"/>
<feature type="region of interest" description="Disordered" evidence="6">
    <location>
        <begin position="1"/>
        <end position="40"/>
    </location>
</feature>
<dbReference type="InterPro" id="IPR036074">
    <property type="entry name" value="CbiD_sf"/>
</dbReference>
<dbReference type="Proteomes" id="UP000593802">
    <property type="component" value="Chromosome"/>
</dbReference>
<keyword evidence="8" id="KW-1185">Reference proteome</keyword>
<dbReference type="GO" id="GO:0019251">
    <property type="term" value="P:anaerobic cobalamin biosynthetic process"/>
    <property type="evidence" value="ECO:0007669"/>
    <property type="project" value="UniProtKB-UniRule"/>
</dbReference>
<dbReference type="PANTHER" id="PTHR35863">
    <property type="entry name" value="COBALT-PRECORRIN-5B C(1)-METHYLTRANSFERASE"/>
    <property type="match status" value="1"/>
</dbReference>
<dbReference type="PANTHER" id="PTHR35863:SF1">
    <property type="entry name" value="COBALT-PRECORRIN-5B C(1)-METHYLTRANSFERASE"/>
    <property type="match status" value="1"/>
</dbReference>